<dbReference type="PANTHER" id="PTHR42788">
    <property type="entry name" value="TAURINE IMPORT ATP-BINDING PROTEIN-RELATED"/>
    <property type="match status" value="1"/>
</dbReference>
<dbReference type="GO" id="GO:0016887">
    <property type="term" value="F:ATP hydrolysis activity"/>
    <property type="evidence" value="ECO:0007669"/>
    <property type="project" value="InterPro"/>
</dbReference>
<evidence type="ECO:0000313" key="5">
    <source>
        <dbReference type="Proteomes" id="UP000015729"/>
    </source>
</evidence>
<reference evidence="4 5" key="1">
    <citation type="journal article" date="2013" name="PLoS Pathog.">
        <title>Genomic analysis of the Kiwifruit pathogen Pseudomonas syringae pv. actinidiae provides insight into the origins of an emergent plant disease.</title>
        <authorList>
            <person name="McCann H.C."/>
            <person name="Rikkerink E.H."/>
            <person name="Bertels F."/>
            <person name="Fiers M."/>
            <person name="Lu A."/>
            <person name="Rees-George J."/>
            <person name="Andersen M.T."/>
            <person name="Gleave A.P."/>
            <person name="Haubold B."/>
            <person name="Wohlers M.W."/>
            <person name="Guttman D.S."/>
            <person name="Wang P.W."/>
            <person name="Straub C."/>
            <person name="Vanneste J.L."/>
            <person name="Rainey P.B."/>
            <person name="Templeton M.D."/>
        </authorList>
    </citation>
    <scope>NUCLEOTIDE SEQUENCE [LARGE SCALE GENOMIC DNA]</scope>
    <source>
        <strain evidence="4 5">ICMP 18807</strain>
    </source>
</reference>
<organism evidence="4 5">
    <name type="scientific">Pseudomonas syringae pv. actinidiae ICMP 18807</name>
    <dbReference type="NCBI Taxonomy" id="1194404"/>
    <lineage>
        <taxon>Bacteria</taxon>
        <taxon>Pseudomonadati</taxon>
        <taxon>Pseudomonadota</taxon>
        <taxon>Gammaproteobacteria</taxon>
        <taxon>Pseudomonadales</taxon>
        <taxon>Pseudomonadaceae</taxon>
        <taxon>Pseudomonas</taxon>
        <taxon>Pseudomonas syringae</taxon>
    </lineage>
</organism>
<protein>
    <submittedName>
        <fullName evidence="4">DL-methionine transporter ATP-binding subunit</fullName>
    </submittedName>
</protein>
<proteinExistence type="inferred from homology"/>
<gene>
    <name evidence="4" type="primary">metN</name>
    <name evidence="4" type="ORF">A244_08995</name>
</gene>
<evidence type="ECO:0000259" key="3">
    <source>
        <dbReference type="Pfam" id="PF00005"/>
    </source>
</evidence>
<keyword evidence="2" id="KW-0813">Transport</keyword>
<accession>S6UTA6</accession>
<evidence type="ECO:0000313" key="4">
    <source>
        <dbReference type="EMBL" id="EPN59238.1"/>
    </source>
</evidence>
<dbReference type="PANTHER" id="PTHR42788:SF13">
    <property type="entry name" value="ALIPHATIC SULFONATES IMPORT ATP-BINDING PROTEIN SSUB"/>
    <property type="match status" value="1"/>
</dbReference>
<sequence>MRARLNLAEVTKQVASCHCADFLTRPHKVRSVIEFHNVHKTYRVAGKEIPALHPTNLRVDDGQVFGIIGHSGAGKSTLLRLINRLETPSGGQIVVDGEDVTA</sequence>
<dbReference type="EMBL" id="AOKG01000581">
    <property type="protein sequence ID" value="EPN59238.1"/>
    <property type="molecule type" value="Genomic_DNA"/>
</dbReference>
<comment type="caution">
    <text evidence="4">The sequence shown here is derived from an EMBL/GenBank/DDBJ whole genome shotgun (WGS) entry which is preliminary data.</text>
</comment>
<dbReference type="SUPFAM" id="SSF52540">
    <property type="entry name" value="P-loop containing nucleoside triphosphate hydrolases"/>
    <property type="match status" value="1"/>
</dbReference>
<dbReference type="Gene3D" id="3.40.50.300">
    <property type="entry name" value="P-loop containing nucleotide triphosphate hydrolases"/>
    <property type="match status" value="1"/>
</dbReference>
<dbReference type="GO" id="GO:0005524">
    <property type="term" value="F:ATP binding"/>
    <property type="evidence" value="ECO:0007669"/>
    <property type="project" value="UniProtKB-KW"/>
</dbReference>
<dbReference type="Pfam" id="PF00005">
    <property type="entry name" value="ABC_tran"/>
    <property type="match status" value="1"/>
</dbReference>
<keyword evidence="4" id="KW-0547">Nucleotide-binding</keyword>
<evidence type="ECO:0000256" key="2">
    <source>
        <dbReference type="ARBA" id="ARBA00022448"/>
    </source>
</evidence>
<comment type="similarity">
    <text evidence="1">Belongs to the ABC transporter superfamily.</text>
</comment>
<keyword evidence="4" id="KW-0067">ATP-binding</keyword>
<evidence type="ECO:0000256" key="1">
    <source>
        <dbReference type="ARBA" id="ARBA00005417"/>
    </source>
</evidence>
<dbReference type="InterPro" id="IPR050166">
    <property type="entry name" value="ABC_transporter_ATP-bind"/>
</dbReference>
<dbReference type="AlphaFoldDB" id="S6UTA6"/>
<dbReference type="Proteomes" id="UP000015729">
    <property type="component" value="Unassembled WGS sequence"/>
</dbReference>
<dbReference type="InterPro" id="IPR027417">
    <property type="entry name" value="P-loop_NTPase"/>
</dbReference>
<feature type="non-terminal residue" evidence="4">
    <location>
        <position position="102"/>
    </location>
</feature>
<feature type="domain" description="ABC transporter" evidence="3">
    <location>
        <begin position="52"/>
        <end position="101"/>
    </location>
</feature>
<name>S6UTA6_PSESF</name>
<dbReference type="InterPro" id="IPR003439">
    <property type="entry name" value="ABC_transporter-like_ATP-bd"/>
</dbReference>